<dbReference type="Proteomes" id="UP000249390">
    <property type="component" value="Unassembled WGS sequence"/>
</dbReference>
<sequence length="310" mass="36036">MMQLNSARISRFAPKTETRSTTLRSWDDLNYDVLLDIIKRVPWYYRLYVVCLVSKSWLSAVLDSLSNPGVINLKILDNPELEQHLHNRYFRFLKHMLDSKPADSWSSLILGDNLLLSHQYAYIAKRTLSLRQLVIPCSVGKEYAFIQAAFRHWKKLRRVQCPVWLIKLYPRNFRRVKSLRLFGVVDDDAAIAVRDKCPQLKQLRLISCALSVNALSIILDGHKELELLDTRHSFCVSNCMKIGLCGVVVSQSLEWNEDEILRQKGSGIKVHLRCDQRRCARCAVPEKCCFPERRLLPEGKGIKRRRYHSI</sequence>
<dbReference type="AlphaFoldDB" id="A0A328E423"/>
<dbReference type="Gene3D" id="3.80.10.10">
    <property type="entry name" value="Ribonuclease Inhibitor"/>
    <property type="match status" value="1"/>
</dbReference>
<evidence type="ECO:0000313" key="2">
    <source>
        <dbReference type="Proteomes" id="UP000249390"/>
    </source>
</evidence>
<dbReference type="EMBL" id="NQVE01000050">
    <property type="protein sequence ID" value="RAL51438.1"/>
    <property type="molecule type" value="Genomic_DNA"/>
</dbReference>
<gene>
    <name evidence="1" type="ORF">DM860_010940</name>
</gene>
<dbReference type="InterPro" id="IPR032675">
    <property type="entry name" value="LRR_dom_sf"/>
</dbReference>
<name>A0A328E423_9ASTE</name>
<evidence type="ECO:0008006" key="3">
    <source>
        <dbReference type="Google" id="ProtNLM"/>
    </source>
</evidence>
<accession>A0A328E423</accession>
<reference evidence="1 2" key="1">
    <citation type="submission" date="2018-06" db="EMBL/GenBank/DDBJ databases">
        <title>The Genome of Cuscuta australis (Dodder) Provides Insight into the Evolution of Plant Parasitism.</title>
        <authorList>
            <person name="Liu H."/>
        </authorList>
    </citation>
    <scope>NUCLEOTIDE SEQUENCE [LARGE SCALE GENOMIC DNA]</scope>
    <source>
        <strain evidence="2">cv. Yunnan</strain>
        <tissue evidence="1">Vines</tissue>
    </source>
</reference>
<organism evidence="1 2">
    <name type="scientific">Cuscuta australis</name>
    <dbReference type="NCBI Taxonomy" id="267555"/>
    <lineage>
        <taxon>Eukaryota</taxon>
        <taxon>Viridiplantae</taxon>
        <taxon>Streptophyta</taxon>
        <taxon>Embryophyta</taxon>
        <taxon>Tracheophyta</taxon>
        <taxon>Spermatophyta</taxon>
        <taxon>Magnoliopsida</taxon>
        <taxon>eudicotyledons</taxon>
        <taxon>Gunneridae</taxon>
        <taxon>Pentapetalae</taxon>
        <taxon>asterids</taxon>
        <taxon>lamiids</taxon>
        <taxon>Solanales</taxon>
        <taxon>Convolvulaceae</taxon>
        <taxon>Cuscuteae</taxon>
        <taxon>Cuscuta</taxon>
        <taxon>Cuscuta subgen. Grammica</taxon>
        <taxon>Cuscuta sect. Cleistogrammica</taxon>
    </lineage>
</organism>
<proteinExistence type="predicted"/>
<dbReference type="PANTHER" id="PTHR38926">
    <property type="entry name" value="F-BOX DOMAIN CONTAINING PROTEIN, EXPRESSED"/>
    <property type="match status" value="1"/>
</dbReference>
<evidence type="ECO:0000313" key="1">
    <source>
        <dbReference type="EMBL" id="RAL51438.1"/>
    </source>
</evidence>
<keyword evidence="2" id="KW-1185">Reference proteome</keyword>
<comment type="caution">
    <text evidence="1">The sequence shown here is derived from an EMBL/GenBank/DDBJ whole genome shotgun (WGS) entry which is preliminary data.</text>
</comment>
<dbReference type="PANTHER" id="PTHR38926:SF13">
    <property type="entry name" value="F-BOX DOMAIN CONTAINING PROTEIN, EXPRESSED"/>
    <property type="match status" value="1"/>
</dbReference>
<protein>
    <recommendedName>
        <fullName evidence="3">F-box domain-containing protein</fullName>
    </recommendedName>
</protein>